<dbReference type="GO" id="GO:0000287">
    <property type="term" value="F:magnesium ion binding"/>
    <property type="evidence" value="ECO:0007669"/>
    <property type="project" value="UniProtKB-UniRule"/>
</dbReference>
<feature type="site" description="Transition state stabilizer" evidence="7">
    <location>
        <position position="241"/>
    </location>
</feature>
<dbReference type="GO" id="GO:0008776">
    <property type="term" value="F:acetate kinase activity"/>
    <property type="evidence" value="ECO:0007669"/>
    <property type="project" value="UniProtKB-UniRule"/>
</dbReference>
<dbReference type="InterPro" id="IPR043129">
    <property type="entry name" value="ATPase_NBD"/>
</dbReference>
<comment type="catalytic activity">
    <reaction evidence="7">
        <text>acetate + ATP = acetyl phosphate + ADP</text>
        <dbReference type="Rhea" id="RHEA:11352"/>
        <dbReference type="ChEBI" id="CHEBI:22191"/>
        <dbReference type="ChEBI" id="CHEBI:30089"/>
        <dbReference type="ChEBI" id="CHEBI:30616"/>
        <dbReference type="ChEBI" id="CHEBI:456216"/>
        <dbReference type="EC" id="2.7.2.1"/>
    </reaction>
</comment>
<feature type="active site" description="Proton donor/acceptor" evidence="7">
    <location>
        <position position="148"/>
    </location>
</feature>
<feature type="binding site" evidence="7">
    <location>
        <begin position="208"/>
        <end position="212"/>
    </location>
    <ligand>
        <name>ATP</name>
        <dbReference type="ChEBI" id="CHEBI:30616"/>
    </ligand>
</feature>
<gene>
    <name evidence="7" type="primary">ackA</name>
    <name evidence="9" type="ORF">SAMN03080599_00480</name>
</gene>
<dbReference type="PRINTS" id="PR00471">
    <property type="entry name" value="ACETATEKNASE"/>
</dbReference>
<feature type="binding site" evidence="7">
    <location>
        <begin position="331"/>
        <end position="335"/>
    </location>
    <ligand>
        <name>ATP</name>
        <dbReference type="ChEBI" id="CHEBI:30616"/>
    </ligand>
</feature>
<dbReference type="GO" id="GO:0006085">
    <property type="term" value="P:acetyl-CoA biosynthetic process"/>
    <property type="evidence" value="ECO:0007669"/>
    <property type="project" value="UniProtKB-UniRule"/>
</dbReference>
<name>A0A1G5RS55_9FIRM</name>
<protein>
    <recommendedName>
        <fullName evidence="7">Acetate kinase</fullName>
        <ecNumber evidence="7">2.7.2.1</ecNumber>
    </recommendedName>
    <alternativeName>
        <fullName evidence="7">Acetokinase</fullName>
    </alternativeName>
</protein>
<dbReference type="AlphaFoldDB" id="A0A1G5RS55"/>
<dbReference type="PROSITE" id="PS01076">
    <property type="entry name" value="ACETATE_KINASE_2"/>
    <property type="match status" value="1"/>
</dbReference>
<dbReference type="PANTHER" id="PTHR21060">
    <property type="entry name" value="ACETATE KINASE"/>
    <property type="match status" value="1"/>
</dbReference>
<evidence type="ECO:0000256" key="2">
    <source>
        <dbReference type="ARBA" id="ARBA00022490"/>
    </source>
</evidence>
<comment type="subcellular location">
    <subcellularLocation>
        <location evidence="7">Cytoplasm</location>
    </subcellularLocation>
</comment>
<dbReference type="GO" id="GO:0005737">
    <property type="term" value="C:cytoplasm"/>
    <property type="evidence" value="ECO:0007669"/>
    <property type="project" value="UniProtKB-SubCell"/>
</dbReference>
<comment type="pathway">
    <text evidence="7">Metabolic intermediate biosynthesis; acetyl-CoA biosynthesis; acetyl-CoA from acetate: step 1/2.</text>
</comment>
<evidence type="ECO:0000256" key="8">
    <source>
        <dbReference type="RuleBase" id="RU003835"/>
    </source>
</evidence>
<evidence type="ECO:0000256" key="5">
    <source>
        <dbReference type="ARBA" id="ARBA00022777"/>
    </source>
</evidence>
<dbReference type="CDD" id="cd24010">
    <property type="entry name" value="ASKHA_NBD_AcK_PK"/>
    <property type="match status" value="1"/>
</dbReference>
<keyword evidence="10" id="KW-1185">Reference proteome</keyword>
<dbReference type="GO" id="GO:0005524">
    <property type="term" value="F:ATP binding"/>
    <property type="evidence" value="ECO:0007669"/>
    <property type="project" value="UniProtKB-KW"/>
</dbReference>
<accession>A0A1G5RS55</accession>
<dbReference type="GO" id="GO:0006083">
    <property type="term" value="P:acetate metabolic process"/>
    <property type="evidence" value="ECO:0007669"/>
    <property type="project" value="TreeGrafter"/>
</dbReference>
<evidence type="ECO:0000256" key="1">
    <source>
        <dbReference type="ARBA" id="ARBA00008748"/>
    </source>
</evidence>
<proteinExistence type="inferred from homology"/>
<dbReference type="RefSeq" id="WP_092589288.1">
    <property type="nucleotide sequence ID" value="NZ_FMWL01000002.1"/>
</dbReference>
<evidence type="ECO:0000256" key="7">
    <source>
        <dbReference type="HAMAP-Rule" id="MF_00020"/>
    </source>
</evidence>
<keyword evidence="6 7" id="KW-0067">ATP-binding</keyword>
<keyword evidence="2 7" id="KW-0963">Cytoplasm</keyword>
<dbReference type="Pfam" id="PF00871">
    <property type="entry name" value="Acetate_kinase"/>
    <property type="match status" value="1"/>
</dbReference>
<sequence length="399" mass="43690">MNVLVINCGSSSLKYQLMNMQEETLLAKGLVERIGIEGSVLKHEKEGREKEVILVPMKNHKDALNEVLKALVDENYGAVKSLDEIDAVGHRVVHAGEKYSGSVLITEDVKAALEECIDLAPLHNPPNIMGIEAIQELIPSVPNVGVFDTAFHQTMPPQAYIYPIPYEYYEKYKVRRYGFHGTSHRYVAERAADMMGKPISELKLISCHLGNGASVTAIKNGISVATSMGFTPLEGLIMGTRCGDIDPAIITFLMEKENLDIEGINNVLNKKSGVLGISGVSSDFRDIENAAKDGNKRAALALETFDDRVRQYIAAYAAEMGGVDAVIFTAGLGENSISNRADICKNLEFMGLKVSDERNNVRGKEAFINSDDSKVKVLVIPTNEELMIARDTVEIVNSL</sequence>
<evidence type="ECO:0000313" key="9">
    <source>
        <dbReference type="EMBL" id="SCZ76935.1"/>
    </source>
</evidence>
<dbReference type="PANTHER" id="PTHR21060:SF15">
    <property type="entry name" value="ACETATE KINASE-RELATED"/>
    <property type="match status" value="1"/>
</dbReference>
<evidence type="ECO:0000256" key="3">
    <source>
        <dbReference type="ARBA" id="ARBA00022679"/>
    </source>
</evidence>
<keyword evidence="3 7" id="KW-0808">Transferase</keyword>
<comment type="function">
    <text evidence="7">Catalyzes the formation of acetyl phosphate from acetate and ATP. Can also catalyze the reverse reaction.</text>
</comment>
<dbReference type="PROSITE" id="PS01075">
    <property type="entry name" value="ACETATE_KINASE_1"/>
    <property type="match status" value="1"/>
</dbReference>
<feature type="binding site" evidence="7">
    <location>
        <begin position="283"/>
        <end position="285"/>
    </location>
    <ligand>
        <name>ATP</name>
        <dbReference type="ChEBI" id="CHEBI:30616"/>
    </ligand>
</feature>
<comment type="cofactor">
    <cofactor evidence="7">
        <name>Mg(2+)</name>
        <dbReference type="ChEBI" id="CHEBI:18420"/>
    </cofactor>
    <cofactor evidence="7">
        <name>Mn(2+)</name>
        <dbReference type="ChEBI" id="CHEBI:29035"/>
    </cofactor>
    <text evidence="7">Mg(2+). Can also accept Mn(2+).</text>
</comment>
<keyword evidence="7" id="KW-0460">Magnesium</keyword>
<dbReference type="PIRSF" id="PIRSF000722">
    <property type="entry name" value="Acetate_prop_kin"/>
    <property type="match status" value="1"/>
</dbReference>
<dbReference type="OrthoDB" id="9802453at2"/>
<feature type="binding site" evidence="7">
    <location>
        <position position="14"/>
    </location>
    <ligand>
        <name>ATP</name>
        <dbReference type="ChEBI" id="CHEBI:30616"/>
    </ligand>
</feature>
<feature type="binding site" evidence="7">
    <location>
        <position position="91"/>
    </location>
    <ligand>
        <name>substrate</name>
    </ligand>
</feature>
<comment type="subunit">
    <text evidence="7">Homodimer.</text>
</comment>
<feature type="site" description="Transition state stabilizer" evidence="7">
    <location>
        <position position="180"/>
    </location>
</feature>
<dbReference type="InterPro" id="IPR023865">
    <property type="entry name" value="Aliphatic_acid_kinase_CS"/>
</dbReference>
<keyword evidence="5 7" id="KW-0418">Kinase</keyword>
<dbReference type="UniPathway" id="UPA00340">
    <property type="reaction ID" value="UER00458"/>
</dbReference>
<dbReference type="EMBL" id="FMWL01000002">
    <property type="protein sequence ID" value="SCZ76935.1"/>
    <property type="molecule type" value="Genomic_DNA"/>
</dbReference>
<comment type="similarity">
    <text evidence="1 7 8">Belongs to the acetokinase family.</text>
</comment>
<evidence type="ECO:0000256" key="4">
    <source>
        <dbReference type="ARBA" id="ARBA00022741"/>
    </source>
</evidence>
<dbReference type="Gene3D" id="3.30.420.40">
    <property type="match status" value="2"/>
</dbReference>
<dbReference type="NCBIfam" id="TIGR00016">
    <property type="entry name" value="ackA"/>
    <property type="match status" value="1"/>
</dbReference>
<dbReference type="STRING" id="1120920.SAMN03080599_00480"/>
<dbReference type="SUPFAM" id="SSF53067">
    <property type="entry name" value="Actin-like ATPase domain"/>
    <property type="match status" value="2"/>
</dbReference>
<evidence type="ECO:0000256" key="6">
    <source>
        <dbReference type="ARBA" id="ARBA00022840"/>
    </source>
</evidence>
<keyword evidence="4 7" id="KW-0547">Nucleotide-binding</keyword>
<organism evidence="9 10">
    <name type="scientific">Acidaminobacter hydrogenoformans DSM 2784</name>
    <dbReference type="NCBI Taxonomy" id="1120920"/>
    <lineage>
        <taxon>Bacteria</taxon>
        <taxon>Bacillati</taxon>
        <taxon>Bacillota</taxon>
        <taxon>Clostridia</taxon>
        <taxon>Peptostreptococcales</taxon>
        <taxon>Acidaminobacteraceae</taxon>
        <taxon>Acidaminobacter</taxon>
    </lineage>
</organism>
<feature type="binding site" evidence="7">
    <location>
        <position position="384"/>
    </location>
    <ligand>
        <name>Mg(2+)</name>
        <dbReference type="ChEBI" id="CHEBI:18420"/>
    </ligand>
</feature>
<dbReference type="EC" id="2.7.2.1" evidence="7"/>
<dbReference type="InterPro" id="IPR004372">
    <property type="entry name" value="Ac/propionate_kinase"/>
</dbReference>
<feature type="binding site" evidence="7">
    <location>
        <position position="7"/>
    </location>
    <ligand>
        <name>Mg(2+)</name>
        <dbReference type="ChEBI" id="CHEBI:18420"/>
    </ligand>
</feature>
<reference evidence="9 10" key="1">
    <citation type="submission" date="2016-10" db="EMBL/GenBank/DDBJ databases">
        <authorList>
            <person name="de Groot N.N."/>
        </authorList>
    </citation>
    <scope>NUCLEOTIDE SEQUENCE [LARGE SCALE GENOMIC DNA]</scope>
    <source>
        <strain evidence="9 10">DSM 2784</strain>
    </source>
</reference>
<dbReference type="HAMAP" id="MF_00020">
    <property type="entry name" value="Acetate_kinase"/>
    <property type="match status" value="1"/>
</dbReference>
<dbReference type="InterPro" id="IPR000890">
    <property type="entry name" value="Aliphatic_acid_kin_short-chain"/>
</dbReference>
<dbReference type="Proteomes" id="UP000199208">
    <property type="component" value="Unassembled WGS sequence"/>
</dbReference>
<evidence type="ECO:0000313" key="10">
    <source>
        <dbReference type="Proteomes" id="UP000199208"/>
    </source>
</evidence>
<keyword evidence="7" id="KW-0479">Metal-binding</keyword>